<dbReference type="Gene3D" id="3.90.226.10">
    <property type="entry name" value="2-enoyl-CoA Hydratase, Chain A, domain 1"/>
    <property type="match status" value="2"/>
</dbReference>
<feature type="domain" description="Peptidase S49" evidence="5">
    <location>
        <begin position="129"/>
        <end position="279"/>
    </location>
</feature>
<evidence type="ECO:0000256" key="4">
    <source>
        <dbReference type="ARBA" id="ARBA00022825"/>
    </source>
</evidence>
<dbReference type="GO" id="GO:0006508">
    <property type="term" value="P:proteolysis"/>
    <property type="evidence" value="ECO:0007669"/>
    <property type="project" value="UniProtKB-KW"/>
</dbReference>
<dbReference type="PATRIC" id="fig|87541.4.peg.1586"/>
<comment type="similarity">
    <text evidence="1">Belongs to the peptidase S49 family.</text>
</comment>
<dbReference type="InterPro" id="IPR047272">
    <property type="entry name" value="S49_SppA_C"/>
</dbReference>
<keyword evidence="3" id="KW-0378">Hydrolase</keyword>
<evidence type="ECO:0000259" key="5">
    <source>
        <dbReference type="Pfam" id="PF01343"/>
    </source>
</evidence>
<dbReference type="EMBL" id="LSCQ01000090">
    <property type="protein sequence ID" value="KXB33708.1"/>
    <property type="molecule type" value="Genomic_DNA"/>
</dbReference>
<dbReference type="Proteomes" id="UP000070422">
    <property type="component" value="Unassembled WGS sequence"/>
</dbReference>
<sequence>MIIMNKKSWLVVIAAALLLFFGAQGASLRQERSNLNAQLAEEMMGNKTIEEGSSSKRIAVLTVEGTIMDHGEGSPLKEPFTYDHKGTLRAIEDLKKDNNVKGLILEVNSPGGGTFESVELYRALRSLKEEKKIPIYVSMKKMAASGGYMISMAGDKIFADTETMTGSIGVIASAYNVKDLMDKYGVKVETFKTGDHKDMLSPYRSVTDEERNMMKDLLNDSYQEFLKIVEEGRHMKEDDVKPLADGRIYSARQAKDKHLIDELGYRKDAIAALKKDYNLEGAKVYQVKPSQVNRLVHFFKRFSLGISLQKLMRGNGLSDDLQAVQTLSKQLGSPRPYYLYGGE</sequence>
<proteinExistence type="inferred from homology"/>
<dbReference type="InterPro" id="IPR004635">
    <property type="entry name" value="Pept_S49_SppA"/>
</dbReference>
<evidence type="ECO:0000256" key="3">
    <source>
        <dbReference type="ARBA" id="ARBA00022801"/>
    </source>
</evidence>
<accession>A0A133XRZ8</accession>
<keyword evidence="4" id="KW-0720">Serine protease</keyword>
<organism evidence="6 7">
    <name type="scientific">Aerococcus christensenii</name>
    <dbReference type="NCBI Taxonomy" id="87541"/>
    <lineage>
        <taxon>Bacteria</taxon>
        <taxon>Bacillati</taxon>
        <taxon>Bacillota</taxon>
        <taxon>Bacilli</taxon>
        <taxon>Lactobacillales</taxon>
        <taxon>Aerococcaceae</taxon>
        <taxon>Aerococcus</taxon>
    </lineage>
</organism>
<reference evidence="6 7" key="1">
    <citation type="submission" date="2016-01" db="EMBL/GenBank/DDBJ databases">
        <authorList>
            <person name="Oliw E.H."/>
        </authorList>
    </citation>
    <scope>NUCLEOTIDE SEQUENCE [LARGE SCALE GENOMIC DNA]</scope>
    <source>
        <strain evidence="6 7">KA00635</strain>
    </source>
</reference>
<protein>
    <submittedName>
        <fullName evidence="6">Signal peptide peptidase SppA</fullName>
    </submittedName>
</protein>
<dbReference type="InterPro" id="IPR029045">
    <property type="entry name" value="ClpP/crotonase-like_dom_sf"/>
</dbReference>
<name>A0A133XRZ8_9LACT</name>
<gene>
    <name evidence="6" type="ORF">HMPREF3187_01597</name>
</gene>
<evidence type="ECO:0000313" key="7">
    <source>
        <dbReference type="Proteomes" id="UP000070422"/>
    </source>
</evidence>
<dbReference type="AlphaFoldDB" id="A0A133XRZ8"/>
<dbReference type="STRING" id="87541.AWM71_07725"/>
<evidence type="ECO:0000256" key="2">
    <source>
        <dbReference type="ARBA" id="ARBA00022670"/>
    </source>
</evidence>
<evidence type="ECO:0000256" key="1">
    <source>
        <dbReference type="ARBA" id="ARBA00008683"/>
    </source>
</evidence>
<dbReference type="NCBIfam" id="TIGR00706">
    <property type="entry name" value="SppA_dom"/>
    <property type="match status" value="1"/>
</dbReference>
<dbReference type="OrthoDB" id="9764363at2"/>
<dbReference type="PANTHER" id="PTHR42987:SF7">
    <property type="entry name" value="SIGNAL PEPTIDE PEPTIDASE SPPA-RELATED"/>
    <property type="match status" value="1"/>
</dbReference>
<dbReference type="CDD" id="cd07023">
    <property type="entry name" value="S49_Sppa_N_C"/>
    <property type="match status" value="1"/>
</dbReference>
<dbReference type="PANTHER" id="PTHR42987">
    <property type="entry name" value="PEPTIDASE S49"/>
    <property type="match status" value="1"/>
</dbReference>
<dbReference type="GO" id="GO:0008236">
    <property type="term" value="F:serine-type peptidase activity"/>
    <property type="evidence" value="ECO:0007669"/>
    <property type="project" value="UniProtKB-KW"/>
</dbReference>
<keyword evidence="2" id="KW-0645">Protease</keyword>
<dbReference type="SUPFAM" id="SSF52096">
    <property type="entry name" value="ClpP/crotonase"/>
    <property type="match status" value="1"/>
</dbReference>
<evidence type="ECO:0000313" key="6">
    <source>
        <dbReference type="EMBL" id="KXB33708.1"/>
    </source>
</evidence>
<dbReference type="Pfam" id="PF01343">
    <property type="entry name" value="Peptidase_S49"/>
    <property type="match status" value="1"/>
</dbReference>
<dbReference type="InterPro" id="IPR002142">
    <property type="entry name" value="Peptidase_S49"/>
</dbReference>
<comment type="caution">
    <text evidence="6">The sequence shown here is derived from an EMBL/GenBank/DDBJ whole genome shotgun (WGS) entry which is preliminary data.</text>
</comment>